<evidence type="ECO:0000313" key="7">
    <source>
        <dbReference type="Proteomes" id="UP000005326"/>
    </source>
</evidence>
<organism evidence="6 7">
    <name type="scientific">[Eubacterium] siraeum DSM 15702</name>
    <dbReference type="NCBI Taxonomy" id="428128"/>
    <lineage>
        <taxon>Bacteria</taxon>
        <taxon>Bacillati</taxon>
        <taxon>Bacillota</taxon>
        <taxon>Clostridia</taxon>
        <taxon>Eubacteriales</taxon>
        <taxon>Oscillospiraceae</taxon>
        <taxon>Oscillospiraceae incertae sedis</taxon>
    </lineage>
</organism>
<dbReference type="AlphaFoldDB" id="B0MKL0"/>
<keyword evidence="4" id="KW-0804">Transcription</keyword>
<dbReference type="InterPro" id="IPR007627">
    <property type="entry name" value="RNA_pol_sigma70_r2"/>
</dbReference>
<dbReference type="Gene3D" id="1.10.1740.10">
    <property type="match status" value="1"/>
</dbReference>
<evidence type="ECO:0000256" key="3">
    <source>
        <dbReference type="ARBA" id="ARBA00023125"/>
    </source>
</evidence>
<dbReference type="Gene3D" id="1.10.10.10">
    <property type="entry name" value="Winged helix-like DNA-binding domain superfamily/Winged helix DNA-binding domain"/>
    <property type="match status" value="1"/>
</dbReference>
<accession>B0MKL0</accession>
<dbReference type="Pfam" id="PF04542">
    <property type="entry name" value="Sigma70_r2"/>
    <property type="match status" value="1"/>
</dbReference>
<keyword evidence="2" id="KW-0731">Sigma factor</keyword>
<evidence type="ECO:0000256" key="2">
    <source>
        <dbReference type="ARBA" id="ARBA00023082"/>
    </source>
</evidence>
<proteinExistence type="predicted"/>
<dbReference type="PROSITE" id="PS00715">
    <property type="entry name" value="SIGMA70_1"/>
    <property type="match status" value="1"/>
</dbReference>
<dbReference type="GO" id="GO:0006352">
    <property type="term" value="P:DNA-templated transcription initiation"/>
    <property type="evidence" value="ECO:0007669"/>
    <property type="project" value="InterPro"/>
</dbReference>
<dbReference type="Pfam" id="PF08281">
    <property type="entry name" value="Sigma70_r4_2"/>
    <property type="match status" value="1"/>
</dbReference>
<evidence type="ECO:0000313" key="6">
    <source>
        <dbReference type="EMBL" id="EDS01769.1"/>
    </source>
</evidence>
<comment type="caution">
    <text evidence="6">The sequence shown here is derived from an EMBL/GenBank/DDBJ whole genome shotgun (WGS) entry which is preliminary data.</text>
</comment>
<dbReference type="SUPFAM" id="SSF88946">
    <property type="entry name" value="Sigma2 domain of RNA polymerase sigma factors"/>
    <property type="match status" value="1"/>
</dbReference>
<dbReference type="PANTHER" id="PTHR30385">
    <property type="entry name" value="SIGMA FACTOR F FLAGELLAR"/>
    <property type="match status" value="1"/>
</dbReference>
<feature type="domain" description="RNA polymerase sigma-70" evidence="5">
    <location>
        <begin position="113"/>
        <end position="126"/>
    </location>
</feature>
<keyword evidence="7" id="KW-1185">Reference proteome</keyword>
<dbReference type="InterPro" id="IPR013249">
    <property type="entry name" value="RNA_pol_sigma70_r4_t2"/>
</dbReference>
<dbReference type="SUPFAM" id="SSF88659">
    <property type="entry name" value="Sigma3 and sigma4 domains of RNA polymerase sigma factors"/>
    <property type="match status" value="1"/>
</dbReference>
<sequence>MISFVNNLKFFLLTKNVYYDRIINRYTVNIKGGRHSGIGGQMAEKATNMTGTPFPDKETELTISDMTDEQLVSRITQTGGEKYATVLIKRYIPVISAKSAKMSLRCPSADKDDLFSEGLLGLLKAIRLYNSEKGASFVTFANLCTDSAMKTCISKAIKDNPLSNCEDFDFDLIKDDSLSPEDTVIDKVQDSQLMNRLSDVLSKKEMKVLEMYLAHCSYEQIANELSMNEKSVDNALQRAKSKIRKSMGK</sequence>
<keyword evidence="3" id="KW-0238">DNA-binding</keyword>
<dbReference type="GO" id="GO:0016987">
    <property type="term" value="F:sigma factor activity"/>
    <property type="evidence" value="ECO:0007669"/>
    <property type="project" value="UniProtKB-KW"/>
</dbReference>
<name>B0MKL0_9FIRM</name>
<dbReference type="InterPro" id="IPR000943">
    <property type="entry name" value="RNA_pol_sigma70"/>
</dbReference>
<dbReference type="NCBIfam" id="TIGR02937">
    <property type="entry name" value="sigma70-ECF"/>
    <property type="match status" value="1"/>
</dbReference>
<evidence type="ECO:0000256" key="4">
    <source>
        <dbReference type="ARBA" id="ARBA00023163"/>
    </source>
</evidence>
<dbReference type="PANTHER" id="PTHR30385:SF1">
    <property type="entry name" value="RNA POLYMERASE SIGMA-H FACTOR"/>
    <property type="match status" value="1"/>
</dbReference>
<dbReference type="InterPro" id="IPR036388">
    <property type="entry name" value="WH-like_DNA-bd_sf"/>
</dbReference>
<dbReference type="Proteomes" id="UP000005326">
    <property type="component" value="Unassembled WGS sequence"/>
</dbReference>
<gene>
    <name evidence="6" type="ORF">EUBSIR_00310</name>
</gene>
<dbReference type="GO" id="GO:0003677">
    <property type="term" value="F:DNA binding"/>
    <property type="evidence" value="ECO:0007669"/>
    <property type="project" value="UniProtKB-KW"/>
</dbReference>
<dbReference type="InterPro" id="IPR014284">
    <property type="entry name" value="RNA_pol_sigma-70_dom"/>
</dbReference>
<protein>
    <submittedName>
        <fullName evidence="6">RNA polymerase sigma-H factor</fullName>
    </submittedName>
</protein>
<keyword evidence="1" id="KW-0805">Transcription regulation</keyword>
<dbReference type="InterPro" id="IPR013324">
    <property type="entry name" value="RNA_pol_sigma_r3/r4-like"/>
</dbReference>
<evidence type="ECO:0000256" key="1">
    <source>
        <dbReference type="ARBA" id="ARBA00023015"/>
    </source>
</evidence>
<reference evidence="6" key="2">
    <citation type="submission" date="2014-06" db="EMBL/GenBank/DDBJ databases">
        <title>Draft genome sequence of Eubacterium siraeum (DSM 15702).</title>
        <authorList>
            <person name="Sudarsanam P."/>
            <person name="Ley R."/>
            <person name="Guruge J."/>
            <person name="Turnbaugh P.J."/>
            <person name="Mahowald M."/>
            <person name="Liep D."/>
            <person name="Gordon J."/>
        </authorList>
    </citation>
    <scope>NUCLEOTIDE SEQUENCE</scope>
    <source>
        <strain evidence="6">DSM 15702</strain>
    </source>
</reference>
<dbReference type="InterPro" id="IPR013325">
    <property type="entry name" value="RNA_pol_sigma_r2"/>
</dbReference>
<dbReference type="EMBL" id="ABCA03000031">
    <property type="protein sequence ID" value="EDS01769.1"/>
    <property type="molecule type" value="Genomic_DNA"/>
</dbReference>
<reference evidence="6" key="1">
    <citation type="submission" date="2007-10" db="EMBL/GenBank/DDBJ databases">
        <authorList>
            <person name="Fulton L."/>
            <person name="Clifton S."/>
            <person name="Fulton B."/>
            <person name="Xu J."/>
            <person name="Minx P."/>
            <person name="Pepin K.H."/>
            <person name="Johnson M."/>
            <person name="Thiruvilangam P."/>
            <person name="Bhonagiri V."/>
            <person name="Nash W.E."/>
            <person name="Mardis E.R."/>
            <person name="Wilson R.K."/>
        </authorList>
    </citation>
    <scope>NUCLEOTIDE SEQUENCE [LARGE SCALE GENOMIC DNA]</scope>
    <source>
        <strain evidence="6">DSM 15702</strain>
    </source>
</reference>
<evidence type="ECO:0000259" key="5">
    <source>
        <dbReference type="PROSITE" id="PS00715"/>
    </source>
</evidence>